<dbReference type="SUPFAM" id="SSF54523">
    <property type="entry name" value="Pili subunits"/>
    <property type="match status" value="1"/>
</dbReference>
<evidence type="ECO:0000256" key="2">
    <source>
        <dbReference type="ARBA" id="ARBA00004442"/>
    </source>
</evidence>
<dbReference type="Gene3D" id="3.30.1300.30">
    <property type="entry name" value="GSPII I/J protein-like"/>
    <property type="match status" value="1"/>
</dbReference>
<feature type="domain" description="Trimeric autotransporter adhesin YadA-like head" evidence="13">
    <location>
        <begin position="519"/>
        <end position="545"/>
    </location>
</feature>
<dbReference type="STRING" id="1777144.AWB83_03484"/>
<evidence type="ECO:0000259" key="12">
    <source>
        <dbReference type="Pfam" id="PF03895"/>
    </source>
</evidence>
<feature type="domain" description="Trimeric autotransporter adhesin YadA-like stalk" evidence="14">
    <location>
        <begin position="353"/>
        <end position="396"/>
    </location>
</feature>
<evidence type="ECO:0000256" key="6">
    <source>
        <dbReference type="ARBA" id="ARBA00022692"/>
    </source>
</evidence>
<gene>
    <name evidence="15" type="ORF">AWB83_03484</name>
</gene>
<keyword evidence="6 11" id="KW-0812">Transmembrane</keyword>
<dbReference type="SUPFAM" id="SSF101967">
    <property type="entry name" value="Adhesin YadA, collagen-binding domain"/>
    <property type="match status" value="2"/>
</dbReference>
<accession>A0A158BNH1</accession>
<dbReference type="AlphaFoldDB" id="A0A158BNH1"/>
<keyword evidence="10" id="KW-0998">Cell outer membrane</keyword>
<evidence type="ECO:0000313" key="16">
    <source>
        <dbReference type="Proteomes" id="UP000054978"/>
    </source>
</evidence>
<feature type="domain" description="Trimeric autotransporter adhesin YadA-like stalk" evidence="14">
    <location>
        <begin position="273"/>
        <end position="315"/>
    </location>
</feature>
<protein>
    <submittedName>
        <fullName evidence="15">Transporter</fullName>
    </submittedName>
</protein>
<feature type="domain" description="Trimeric autotransporter adhesin YadA-like stalk" evidence="14">
    <location>
        <begin position="140"/>
        <end position="175"/>
    </location>
</feature>
<dbReference type="Pfam" id="PF03895">
    <property type="entry name" value="YadA_anchor"/>
    <property type="match status" value="1"/>
</dbReference>
<keyword evidence="11" id="KW-1133">Transmembrane helix</keyword>
<evidence type="ECO:0000256" key="5">
    <source>
        <dbReference type="ARBA" id="ARBA00022452"/>
    </source>
</evidence>
<keyword evidence="9 11" id="KW-0472">Membrane</keyword>
<comment type="caution">
    <text evidence="15">The sequence shown here is derived from an EMBL/GenBank/DDBJ whole genome shotgun (WGS) entry which is preliminary data.</text>
</comment>
<dbReference type="InterPro" id="IPR008640">
    <property type="entry name" value="Adhesin_Head_dom"/>
</dbReference>
<comment type="subcellular location">
    <subcellularLocation>
        <location evidence="2">Cell outer membrane</location>
    </subcellularLocation>
    <subcellularLocation>
        <location evidence="1">Cell surface</location>
    </subcellularLocation>
</comment>
<dbReference type="InterPro" id="IPR011049">
    <property type="entry name" value="Serralysin-like_metalloprot_C"/>
</dbReference>
<feature type="transmembrane region" description="Helical" evidence="11">
    <location>
        <begin position="36"/>
        <end position="57"/>
    </location>
</feature>
<feature type="domain" description="Trimeric autotransporter adhesin YadA-like C-terminal membrane anchor" evidence="12">
    <location>
        <begin position="611"/>
        <end position="669"/>
    </location>
</feature>
<organism evidence="15 16">
    <name type="scientific">Caballeronia ptereochthonis</name>
    <dbReference type="NCBI Taxonomy" id="1777144"/>
    <lineage>
        <taxon>Bacteria</taxon>
        <taxon>Pseudomonadati</taxon>
        <taxon>Pseudomonadota</taxon>
        <taxon>Betaproteobacteria</taxon>
        <taxon>Burkholderiales</taxon>
        <taxon>Burkholderiaceae</taxon>
        <taxon>Caballeronia</taxon>
    </lineage>
</organism>
<dbReference type="InterPro" id="IPR005594">
    <property type="entry name" value="YadA_C"/>
</dbReference>
<dbReference type="Pfam" id="PF05662">
    <property type="entry name" value="YadA_stalk"/>
    <property type="match status" value="5"/>
</dbReference>
<keyword evidence="5" id="KW-1134">Transmembrane beta strand</keyword>
<evidence type="ECO:0000313" key="15">
    <source>
        <dbReference type="EMBL" id="SAK71628.1"/>
    </source>
</evidence>
<keyword evidence="4" id="KW-0813">Transport</keyword>
<dbReference type="InterPro" id="IPR008635">
    <property type="entry name" value="Coiled_stalk_dom"/>
</dbReference>
<keyword evidence="8" id="KW-0653">Protein transport</keyword>
<evidence type="ECO:0000256" key="1">
    <source>
        <dbReference type="ARBA" id="ARBA00004241"/>
    </source>
</evidence>
<evidence type="ECO:0000256" key="8">
    <source>
        <dbReference type="ARBA" id="ARBA00022927"/>
    </source>
</evidence>
<evidence type="ECO:0000256" key="10">
    <source>
        <dbReference type="ARBA" id="ARBA00023237"/>
    </source>
</evidence>
<keyword evidence="16" id="KW-1185">Reference proteome</keyword>
<dbReference type="Gene3D" id="2.60.40.4050">
    <property type="match status" value="1"/>
</dbReference>
<evidence type="ECO:0000256" key="4">
    <source>
        <dbReference type="ARBA" id="ARBA00022448"/>
    </source>
</evidence>
<evidence type="ECO:0000256" key="11">
    <source>
        <dbReference type="SAM" id="Phobius"/>
    </source>
</evidence>
<sequence length="669" mass="67581">MKTSYRSNLTEGAGSWIVARERAVARGGKRSGRFKLIARLMLLAGSATLLLSGNAWADMCTNDVLYQYNYMAMGPVASCVDWSGGDIIGDLPGSGTWTSIGSGGTQIVISTTQKKLAFSPSNSANVATMTDSVNGGVLLSGIAAGVSARDAVNVSQLTPVVNALGGGASLNATTGAVTAPTYTLANANSIAGTTGAATSVGSGFSKVDAALGKLNTSVSGNTTAIDDLTNQINNGTIGLVQQAAAGQDLTVGKDTDGAAVNFADRNGATRTLKNVTAGNLSASSTDAVNGSQLFATNQQVTQNTTDINTINTKINNGSIGLVQQDASTRVITVAKSTDGTVVDMTGTQGTRTVTGVTAGQLSASSTDAVNGSQLYATNQNVAQNTADIANLNNNVAQNTTDIAKNTTNIAKNTTDINNINNAINSGNVGLVRQDANTRTITVAKDNDGTVVDMTGTQGARMVTGVAAGELSADSSDAVNGSQLYQTNQDVAGLMQQVKNFAGASTSVVASQKMDTPAVASGTDSTALGNGSIASGNNSVAIGSGSLANEDNTVSFGSQGNERRLTNVAPGINGTDAVNMNQLNTVQNSVNTVARQAFAGVAAAMAMPNLTPSQPGKTVVAAGVANYKGYTAVGVGGTYRSMNNHWLVNGAASFTPHGDTGVRGQVGYEF</sequence>
<dbReference type="GO" id="GO:0015031">
    <property type="term" value="P:protein transport"/>
    <property type="evidence" value="ECO:0007669"/>
    <property type="project" value="UniProtKB-KW"/>
</dbReference>
<dbReference type="Gene3D" id="1.20.5.170">
    <property type="match status" value="4"/>
</dbReference>
<evidence type="ECO:0000256" key="9">
    <source>
        <dbReference type="ARBA" id="ARBA00023136"/>
    </source>
</evidence>
<dbReference type="InterPro" id="IPR045584">
    <property type="entry name" value="Pilin-like"/>
</dbReference>
<evidence type="ECO:0000259" key="13">
    <source>
        <dbReference type="Pfam" id="PF05658"/>
    </source>
</evidence>
<dbReference type="GO" id="GO:0009986">
    <property type="term" value="C:cell surface"/>
    <property type="evidence" value="ECO:0007669"/>
    <property type="project" value="UniProtKB-SubCell"/>
</dbReference>
<keyword evidence="7" id="KW-0732">Signal</keyword>
<reference evidence="15" key="1">
    <citation type="submission" date="2016-01" db="EMBL/GenBank/DDBJ databases">
        <authorList>
            <person name="Peeters C."/>
        </authorList>
    </citation>
    <scope>NUCLEOTIDE SEQUENCE [LARGE SCALE GENOMIC DNA]</scope>
    <source>
        <strain evidence="15">LMG 29326</strain>
    </source>
</reference>
<feature type="domain" description="Trimeric autotransporter adhesin YadA-like stalk" evidence="14">
    <location>
        <begin position="462"/>
        <end position="502"/>
    </location>
</feature>
<proteinExistence type="inferred from homology"/>
<dbReference type="Proteomes" id="UP000054978">
    <property type="component" value="Unassembled WGS sequence"/>
</dbReference>
<name>A0A158BNH1_9BURK</name>
<evidence type="ECO:0000256" key="7">
    <source>
        <dbReference type="ARBA" id="ARBA00022729"/>
    </source>
</evidence>
<feature type="domain" description="Trimeric autotransporter adhesin YadA-like stalk" evidence="14">
    <location>
        <begin position="563"/>
        <end position="601"/>
    </location>
</feature>
<comment type="similarity">
    <text evidence="3">Belongs to the autotransporter-2 (AT-2) (TC 1.B.40) family.</text>
</comment>
<dbReference type="EMBL" id="FCOB02000015">
    <property type="protein sequence ID" value="SAK71628.1"/>
    <property type="molecule type" value="Genomic_DNA"/>
</dbReference>
<evidence type="ECO:0000259" key="14">
    <source>
        <dbReference type="Pfam" id="PF05662"/>
    </source>
</evidence>
<dbReference type="Pfam" id="PF05658">
    <property type="entry name" value="YadA_head"/>
    <property type="match status" value="1"/>
</dbReference>
<dbReference type="GO" id="GO:0009279">
    <property type="term" value="C:cell outer membrane"/>
    <property type="evidence" value="ECO:0007669"/>
    <property type="project" value="UniProtKB-SubCell"/>
</dbReference>
<evidence type="ECO:0000256" key="3">
    <source>
        <dbReference type="ARBA" id="ARBA00005848"/>
    </source>
</evidence>